<name>A0A7W3RKR6_STRMR</name>
<evidence type="ECO:0000256" key="1">
    <source>
        <dbReference type="SAM" id="Phobius"/>
    </source>
</evidence>
<evidence type="ECO:0000313" key="3">
    <source>
        <dbReference type="Proteomes" id="UP000577386"/>
    </source>
</evidence>
<keyword evidence="1" id="KW-0472">Membrane</keyword>
<dbReference type="PROSITE" id="PS51257">
    <property type="entry name" value="PROKAR_LIPOPROTEIN"/>
    <property type="match status" value="1"/>
</dbReference>
<accession>A0A7W3RKR6</accession>
<gene>
    <name evidence="2" type="ORF">HDA42_002443</name>
</gene>
<evidence type="ECO:0000313" key="2">
    <source>
        <dbReference type="EMBL" id="MBA9053265.1"/>
    </source>
</evidence>
<dbReference type="GeneID" id="93980981"/>
<feature type="transmembrane region" description="Helical" evidence="1">
    <location>
        <begin position="61"/>
        <end position="79"/>
    </location>
</feature>
<organism evidence="2 3">
    <name type="scientific">Streptomyces murinus</name>
    <dbReference type="NCBI Taxonomy" id="33900"/>
    <lineage>
        <taxon>Bacteria</taxon>
        <taxon>Bacillati</taxon>
        <taxon>Actinomycetota</taxon>
        <taxon>Actinomycetes</taxon>
        <taxon>Kitasatosporales</taxon>
        <taxon>Streptomycetaceae</taxon>
        <taxon>Streptomyces</taxon>
    </lineage>
</organism>
<comment type="caution">
    <text evidence="2">The sequence shown here is derived from an EMBL/GenBank/DDBJ whole genome shotgun (WGS) entry which is preliminary data.</text>
</comment>
<keyword evidence="1" id="KW-1133">Transmembrane helix</keyword>
<dbReference type="EMBL" id="JACJIJ010000002">
    <property type="protein sequence ID" value="MBA9053265.1"/>
    <property type="molecule type" value="Genomic_DNA"/>
</dbReference>
<dbReference type="AlphaFoldDB" id="A0A7W3RKR6"/>
<protein>
    <submittedName>
        <fullName evidence="2">Uncharacterized protein</fullName>
    </submittedName>
</protein>
<feature type="transmembrane region" description="Helical" evidence="1">
    <location>
        <begin position="105"/>
        <end position="125"/>
    </location>
</feature>
<keyword evidence="1" id="KW-0812">Transmembrane</keyword>
<dbReference type="Proteomes" id="UP000577386">
    <property type="component" value="Unassembled WGS sequence"/>
</dbReference>
<dbReference type="RefSeq" id="WP_182775508.1">
    <property type="nucleotide sequence ID" value="NZ_BAAAHW010000013.1"/>
</dbReference>
<keyword evidence="3" id="KW-1185">Reference proteome</keyword>
<proteinExistence type="predicted"/>
<reference evidence="2 3" key="1">
    <citation type="submission" date="2020-08" db="EMBL/GenBank/DDBJ databases">
        <title>Sequencing the genomes of 1000 actinobacteria strains.</title>
        <authorList>
            <person name="Klenk H.-P."/>
        </authorList>
    </citation>
    <scope>NUCLEOTIDE SEQUENCE [LARGE SCALE GENOMIC DNA]</scope>
    <source>
        <strain evidence="2 3">DSM 41827</strain>
    </source>
</reference>
<feature type="transmembrane region" description="Helical" evidence="1">
    <location>
        <begin position="21"/>
        <end position="54"/>
    </location>
</feature>
<sequence>MRSRTAESVGQCGAPWGWFLAWVAVGACAALGLAALLSVGVLLLAAAAVAAVLLLRKGHRITALGALAGPALPLLYLAYSNRGGPGTVCRSTATETICTDEFAPLPFLLTGVLLLVASVLVFSVLDRRRGN</sequence>